<dbReference type="EMBL" id="JARAKH010000029">
    <property type="protein sequence ID" value="KAK8388053.1"/>
    <property type="molecule type" value="Genomic_DNA"/>
</dbReference>
<sequence length="91" mass="10132">MRDAGRDLTGRRETHLRIRLIIFVALKIVVVTVRMDERGVSGGVRLVPAYVESDVCVGDPALSLSALASFPIQHCHTLLQPHGYNYSYCHL</sequence>
<evidence type="ECO:0008006" key="3">
    <source>
        <dbReference type="Google" id="ProtNLM"/>
    </source>
</evidence>
<proteinExistence type="predicted"/>
<evidence type="ECO:0000313" key="2">
    <source>
        <dbReference type="Proteomes" id="UP001487740"/>
    </source>
</evidence>
<evidence type="ECO:0000313" key="1">
    <source>
        <dbReference type="EMBL" id="KAK8388053.1"/>
    </source>
</evidence>
<gene>
    <name evidence="1" type="ORF">O3P69_020139</name>
</gene>
<organism evidence="1 2">
    <name type="scientific">Scylla paramamosain</name>
    <name type="common">Mud crab</name>
    <dbReference type="NCBI Taxonomy" id="85552"/>
    <lineage>
        <taxon>Eukaryota</taxon>
        <taxon>Metazoa</taxon>
        <taxon>Ecdysozoa</taxon>
        <taxon>Arthropoda</taxon>
        <taxon>Crustacea</taxon>
        <taxon>Multicrustacea</taxon>
        <taxon>Malacostraca</taxon>
        <taxon>Eumalacostraca</taxon>
        <taxon>Eucarida</taxon>
        <taxon>Decapoda</taxon>
        <taxon>Pleocyemata</taxon>
        <taxon>Brachyura</taxon>
        <taxon>Eubrachyura</taxon>
        <taxon>Portunoidea</taxon>
        <taxon>Portunidae</taxon>
        <taxon>Portuninae</taxon>
        <taxon>Scylla</taxon>
    </lineage>
</organism>
<comment type="caution">
    <text evidence="1">The sequence shown here is derived from an EMBL/GenBank/DDBJ whole genome shotgun (WGS) entry which is preliminary data.</text>
</comment>
<accession>A0AAW0TLU9</accession>
<keyword evidence="2" id="KW-1185">Reference proteome</keyword>
<name>A0AAW0TLU9_SCYPA</name>
<reference evidence="1 2" key="1">
    <citation type="submission" date="2023-03" db="EMBL/GenBank/DDBJ databases">
        <title>High-quality genome of Scylla paramamosain provides insights in environmental adaptation.</title>
        <authorList>
            <person name="Zhang L."/>
        </authorList>
    </citation>
    <scope>NUCLEOTIDE SEQUENCE [LARGE SCALE GENOMIC DNA]</scope>
    <source>
        <strain evidence="1">LZ_2023a</strain>
        <tissue evidence="1">Muscle</tissue>
    </source>
</reference>
<dbReference type="Proteomes" id="UP001487740">
    <property type="component" value="Unassembled WGS sequence"/>
</dbReference>
<protein>
    <recommendedName>
        <fullName evidence="3">Secreted protein</fullName>
    </recommendedName>
</protein>
<dbReference type="AlphaFoldDB" id="A0AAW0TLU9"/>